<dbReference type="NCBIfam" id="TIGR00515">
    <property type="entry name" value="accD"/>
    <property type="match status" value="1"/>
</dbReference>
<dbReference type="InterPro" id="IPR000438">
    <property type="entry name" value="Acetyl_CoA_COase_Trfase_b_su"/>
</dbReference>
<dbReference type="InterPro" id="IPR041010">
    <property type="entry name" value="Znf-ACC"/>
</dbReference>
<dbReference type="GO" id="GO:0016743">
    <property type="term" value="F:carboxyl- or carbamoyltransferase activity"/>
    <property type="evidence" value="ECO:0007669"/>
    <property type="project" value="UniProtKB-UniRule"/>
</dbReference>
<dbReference type="Proteomes" id="UP000777784">
    <property type="component" value="Unassembled WGS sequence"/>
</dbReference>
<dbReference type="SUPFAM" id="SSF52096">
    <property type="entry name" value="ClpP/crotonase"/>
    <property type="match status" value="1"/>
</dbReference>
<keyword evidence="9 13" id="KW-0067">ATP-binding</keyword>
<evidence type="ECO:0000256" key="12">
    <source>
        <dbReference type="ARBA" id="ARBA00025280"/>
    </source>
</evidence>
<dbReference type="InterPro" id="IPR011762">
    <property type="entry name" value="COA_CT_N"/>
</dbReference>
<sequence length="311" mass="34133">MQSWWRIGRKSLKTQEKKEVPDGVWLKCGGCGEILYRRELERNAWVCGTCGHHFRIPPQTYIQLLVDPDSFKEMFSNIRSTDPLEFRDSKRYADRLKAATATDPSAEAIISGCAQINRHPVAIGFMNFSFLGGSMASAVGERVSRLIQYSLKERIPLIIVSCSGGARMQEGALSLMQMAKTCAQLARLDDAGLPFISILTDPTTGGVTASFASLGDINIAEPNALIGFAGPRVIEQTINQELPPGFQRSEFLLEHGMIDAIIPRTLMREKLSTLLGLFYDSGSMQSLLAPSGKDQEGVAEEMPSDAEEVSL</sequence>
<comment type="similarity">
    <text evidence="13">Belongs to the AccD/PCCB family.</text>
</comment>
<comment type="pathway">
    <text evidence="13">Lipid metabolism; malonyl-CoA biosynthesis; malonyl-CoA from acetyl-CoA: step 1/1.</text>
</comment>
<dbReference type="InterPro" id="IPR029045">
    <property type="entry name" value="ClpP/crotonase-like_dom_sf"/>
</dbReference>
<evidence type="ECO:0000256" key="5">
    <source>
        <dbReference type="ARBA" id="ARBA00022741"/>
    </source>
</evidence>
<feature type="zinc finger region" description="C4-type" evidence="13">
    <location>
        <begin position="28"/>
        <end position="50"/>
    </location>
</feature>
<evidence type="ECO:0000256" key="10">
    <source>
        <dbReference type="ARBA" id="ARBA00023098"/>
    </source>
</evidence>
<keyword evidence="2 13" id="KW-0444">Lipid biosynthesis</keyword>
<dbReference type="EC" id="2.1.3.15" evidence="13"/>
<feature type="region of interest" description="Disordered" evidence="14">
    <location>
        <begin position="289"/>
        <end position="311"/>
    </location>
</feature>
<evidence type="ECO:0000256" key="3">
    <source>
        <dbReference type="ARBA" id="ARBA00022679"/>
    </source>
</evidence>
<keyword evidence="11 13" id="KW-0275">Fatty acid biosynthesis</keyword>
<evidence type="ECO:0000256" key="1">
    <source>
        <dbReference type="ARBA" id="ARBA00004496"/>
    </source>
</evidence>
<feature type="compositionally biased region" description="Acidic residues" evidence="14">
    <location>
        <begin position="297"/>
        <end position="311"/>
    </location>
</feature>
<evidence type="ECO:0000256" key="14">
    <source>
        <dbReference type="SAM" id="MobiDB-lite"/>
    </source>
</evidence>
<dbReference type="AlphaFoldDB" id="A0A948W4T4"/>
<comment type="function">
    <text evidence="12 13">Component of the acetyl coenzyme A carboxylase (ACC) complex. Biotin carboxylase (BC) catalyzes the carboxylation of biotin on its carrier protein (BCCP) and then the CO(2) group is transferred by the transcarboxylase to acetyl-CoA to form malonyl-CoA.</text>
</comment>
<keyword evidence="6 13" id="KW-0863">Zinc-finger</keyword>
<keyword evidence="5 13" id="KW-0547">Nucleotide-binding</keyword>
<dbReference type="GO" id="GO:0003989">
    <property type="term" value="F:acetyl-CoA carboxylase activity"/>
    <property type="evidence" value="ECO:0007669"/>
    <property type="project" value="InterPro"/>
</dbReference>
<dbReference type="GO" id="GO:2001295">
    <property type="term" value="P:malonyl-CoA biosynthetic process"/>
    <property type="evidence" value="ECO:0007669"/>
    <property type="project" value="UniProtKB-UniRule"/>
</dbReference>
<evidence type="ECO:0000256" key="7">
    <source>
        <dbReference type="ARBA" id="ARBA00022832"/>
    </source>
</evidence>
<feature type="domain" description="CoA carboxyltransferase N-terminal" evidence="15">
    <location>
        <begin position="24"/>
        <end position="293"/>
    </location>
</feature>
<feature type="binding site" evidence="13">
    <location>
        <position position="28"/>
    </location>
    <ligand>
        <name>Zn(2+)</name>
        <dbReference type="ChEBI" id="CHEBI:29105"/>
    </ligand>
</feature>
<keyword evidence="7 13" id="KW-0276">Fatty acid metabolism</keyword>
<dbReference type="Gene3D" id="3.90.226.10">
    <property type="entry name" value="2-enoyl-CoA Hydratase, Chain A, domain 1"/>
    <property type="match status" value="1"/>
</dbReference>
<protein>
    <recommendedName>
        <fullName evidence="13">Acetyl-coenzyme A carboxylase carboxyl transferase subunit beta</fullName>
        <shortName evidence="13">ACCase subunit beta</shortName>
        <shortName evidence="13">Acetyl-CoA carboxylase carboxyltransferase subunit beta</shortName>
        <ecNumber evidence="13">2.1.3.15</ecNumber>
    </recommendedName>
</protein>
<feature type="binding site" evidence="13">
    <location>
        <position position="47"/>
    </location>
    <ligand>
        <name>Zn(2+)</name>
        <dbReference type="ChEBI" id="CHEBI:29105"/>
    </ligand>
</feature>
<comment type="caution">
    <text evidence="16">The sequence shown here is derived from an EMBL/GenBank/DDBJ whole genome shotgun (WGS) entry which is preliminary data.</text>
</comment>
<dbReference type="PANTHER" id="PTHR42995:SF5">
    <property type="entry name" value="ACETYL-COENZYME A CARBOXYLASE CARBOXYL TRANSFERASE SUBUNIT BETA, CHLOROPLASTIC"/>
    <property type="match status" value="1"/>
</dbReference>
<organism evidence="16 17">
    <name type="scientific">Eiseniibacteriota bacterium</name>
    <dbReference type="NCBI Taxonomy" id="2212470"/>
    <lineage>
        <taxon>Bacteria</taxon>
        <taxon>Candidatus Eiseniibacteriota</taxon>
    </lineage>
</organism>
<name>A0A948W4T4_UNCEI</name>
<keyword evidence="4 13" id="KW-0479">Metal-binding</keyword>
<evidence type="ECO:0000256" key="8">
    <source>
        <dbReference type="ARBA" id="ARBA00022833"/>
    </source>
</evidence>
<evidence type="ECO:0000256" key="11">
    <source>
        <dbReference type="ARBA" id="ARBA00023160"/>
    </source>
</evidence>
<comment type="subcellular location">
    <subcellularLocation>
        <location evidence="1 13">Cytoplasm</location>
    </subcellularLocation>
</comment>
<comment type="cofactor">
    <cofactor evidence="13">
        <name>Zn(2+)</name>
        <dbReference type="ChEBI" id="CHEBI:29105"/>
    </cofactor>
    <text evidence="13">Binds 1 zinc ion per subunit.</text>
</comment>
<evidence type="ECO:0000256" key="2">
    <source>
        <dbReference type="ARBA" id="ARBA00022516"/>
    </source>
</evidence>
<dbReference type="PANTHER" id="PTHR42995">
    <property type="entry name" value="ACETYL-COENZYME A CARBOXYLASE CARBOXYL TRANSFERASE SUBUNIT BETA, CHLOROPLASTIC"/>
    <property type="match status" value="1"/>
</dbReference>
<dbReference type="GO" id="GO:0006633">
    <property type="term" value="P:fatty acid biosynthetic process"/>
    <property type="evidence" value="ECO:0007669"/>
    <property type="project" value="UniProtKB-KW"/>
</dbReference>
<evidence type="ECO:0000256" key="4">
    <source>
        <dbReference type="ARBA" id="ARBA00022723"/>
    </source>
</evidence>
<gene>
    <name evidence="13 16" type="primary">accD</name>
    <name evidence="16" type="ORF">KJ970_02050</name>
</gene>
<evidence type="ECO:0000256" key="9">
    <source>
        <dbReference type="ARBA" id="ARBA00022840"/>
    </source>
</evidence>
<dbReference type="EMBL" id="JAHJDP010000012">
    <property type="protein sequence ID" value="MBU2689679.1"/>
    <property type="molecule type" value="Genomic_DNA"/>
</dbReference>
<dbReference type="GO" id="GO:0008270">
    <property type="term" value="F:zinc ion binding"/>
    <property type="evidence" value="ECO:0007669"/>
    <property type="project" value="UniProtKB-UniRule"/>
</dbReference>
<evidence type="ECO:0000256" key="6">
    <source>
        <dbReference type="ARBA" id="ARBA00022771"/>
    </source>
</evidence>
<reference evidence="16" key="1">
    <citation type="submission" date="2021-05" db="EMBL/GenBank/DDBJ databases">
        <title>Energy efficiency and biological interactions define the core microbiome of deep oligotrophic groundwater.</title>
        <authorList>
            <person name="Mehrshad M."/>
            <person name="Lopez-Fernandez M."/>
            <person name="Bell E."/>
            <person name="Bernier-Latmani R."/>
            <person name="Bertilsson S."/>
            <person name="Dopson M."/>
        </authorList>
    </citation>
    <scope>NUCLEOTIDE SEQUENCE</scope>
    <source>
        <strain evidence="16">Modern_marine.mb.64</strain>
    </source>
</reference>
<feature type="binding site" evidence="13">
    <location>
        <position position="50"/>
    </location>
    <ligand>
        <name>Zn(2+)</name>
        <dbReference type="ChEBI" id="CHEBI:29105"/>
    </ligand>
</feature>
<proteinExistence type="inferred from homology"/>
<evidence type="ECO:0000313" key="17">
    <source>
        <dbReference type="Proteomes" id="UP000777784"/>
    </source>
</evidence>
<evidence type="ECO:0000256" key="13">
    <source>
        <dbReference type="HAMAP-Rule" id="MF_01395"/>
    </source>
</evidence>
<accession>A0A948W4T4</accession>
<dbReference type="HAMAP" id="MF_01395">
    <property type="entry name" value="AcetylCoA_CT_beta"/>
    <property type="match status" value="1"/>
</dbReference>
<comment type="catalytic activity">
    <reaction evidence="13">
        <text>N(6)-carboxybiotinyl-L-lysyl-[protein] + acetyl-CoA = N(6)-biotinyl-L-lysyl-[protein] + malonyl-CoA</text>
        <dbReference type="Rhea" id="RHEA:54728"/>
        <dbReference type="Rhea" id="RHEA-COMP:10505"/>
        <dbReference type="Rhea" id="RHEA-COMP:10506"/>
        <dbReference type="ChEBI" id="CHEBI:57288"/>
        <dbReference type="ChEBI" id="CHEBI:57384"/>
        <dbReference type="ChEBI" id="CHEBI:83144"/>
        <dbReference type="ChEBI" id="CHEBI:83145"/>
        <dbReference type="EC" id="2.1.3.15"/>
    </reaction>
</comment>
<dbReference type="InterPro" id="IPR034733">
    <property type="entry name" value="AcCoA_carboxyl_beta"/>
</dbReference>
<comment type="subunit">
    <text evidence="13">Acetyl-CoA carboxylase is a heterohexamer composed of biotin carboxyl carrier protein (AccB), biotin carboxylase (AccC) and two subunits each of ACCase subunit alpha (AccA) and ACCase subunit beta (AccD).</text>
</comment>
<dbReference type="GO" id="GO:0009317">
    <property type="term" value="C:acetyl-CoA carboxylase complex"/>
    <property type="evidence" value="ECO:0007669"/>
    <property type="project" value="InterPro"/>
</dbReference>
<evidence type="ECO:0000259" key="15">
    <source>
        <dbReference type="PROSITE" id="PS50980"/>
    </source>
</evidence>
<dbReference type="Pfam" id="PF17848">
    <property type="entry name" value="Zn_ribbon_ACC"/>
    <property type="match status" value="1"/>
</dbReference>
<keyword evidence="10 13" id="KW-0443">Lipid metabolism</keyword>
<keyword evidence="13" id="KW-0963">Cytoplasm</keyword>
<dbReference type="GO" id="GO:0005524">
    <property type="term" value="F:ATP binding"/>
    <property type="evidence" value="ECO:0007669"/>
    <property type="project" value="UniProtKB-KW"/>
</dbReference>
<keyword evidence="16" id="KW-0436">Ligase</keyword>
<dbReference type="PROSITE" id="PS50980">
    <property type="entry name" value="COA_CT_NTER"/>
    <property type="match status" value="1"/>
</dbReference>
<keyword evidence="8 13" id="KW-0862">Zinc</keyword>
<feature type="binding site" evidence="13">
    <location>
        <position position="31"/>
    </location>
    <ligand>
        <name>Zn(2+)</name>
        <dbReference type="ChEBI" id="CHEBI:29105"/>
    </ligand>
</feature>
<evidence type="ECO:0000313" key="16">
    <source>
        <dbReference type="EMBL" id="MBU2689679.1"/>
    </source>
</evidence>
<dbReference type="PRINTS" id="PR01070">
    <property type="entry name" value="ACCCTRFRASEB"/>
</dbReference>
<keyword evidence="3 13" id="KW-0808">Transferase</keyword>
<dbReference type="Pfam" id="PF01039">
    <property type="entry name" value="Carboxyl_trans"/>
    <property type="match status" value="1"/>
</dbReference>